<dbReference type="InterPro" id="IPR035647">
    <property type="entry name" value="EFG_III/V"/>
</dbReference>
<dbReference type="InterPro" id="IPR000640">
    <property type="entry name" value="EFG_V-like"/>
</dbReference>
<feature type="domain" description="Elongation factor EFG" evidence="1">
    <location>
        <begin position="15"/>
        <end position="99"/>
    </location>
</feature>
<reference evidence="2" key="1">
    <citation type="submission" date="2013-08" db="EMBL/GenBank/DDBJ databases">
        <authorList>
            <person name="Mendez C."/>
            <person name="Richter M."/>
            <person name="Ferrer M."/>
            <person name="Sanchez J."/>
        </authorList>
    </citation>
    <scope>NUCLEOTIDE SEQUENCE</scope>
</reference>
<accession>T1A128</accession>
<name>T1A128_9ZZZZ</name>
<dbReference type="InterPro" id="IPR042116">
    <property type="entry name" value="TypA/BipA_C"/>
</dbReference>
<sequence>KPKVIFKELNGHKCEPVENLVIDVPQQHVGSVMEAIGNRRGELVRMDSKGNMTHLEFTIPARGLIGLRTRLLNATQGEAVMHHTFHDYQFIRGALPGRQNGVMVSMELGTTNAYALDTLQERGVMFINPVMKSMKA</sequence>
<reference evidence="2" key="2">
    <citation type="journal article" date="2014" name="ISME J.">
        <title>Microbial stratification in low pH oxic and suboxic macroscopic growths along an acid mine drainage.</title>
        <authorList>
            <person name="Mendez-Garcia C."/>
            <person name="Mesa V."/>
            <person name="Sprenger R.R."/>
            <person name="Richter M."/>
            <person name="Diez M.S."/>
            <person name="Solano J."/>
            <person name="Bargiela R."/>
            <person name="Golyshina O.V."/>
            <person name="Manteca A."/>
            <person name="Ramos J.L."/>
            <person name="Gallego J.R."/>
            <person name="Llorente I."/>
            <person name="Martins Dos Santos V.A."/>
            <person name="Jensen O.N."/>
            <person name="Pelaez A.I."/>
            <person name="Sanchez J."/>
            <person name="Ferrer M."/>
        </authorList>
    </citation>
    <scope>NUCLEOTIDE SEQUENCE</scope>
</reference>
<evidence type="ECO:0000259" key="1">
    <source>
        <dbReference type="SMART" id="SM00838"/>
    </source>
</evidence>
<dbReference type="FunFam" id="3.30.70.240:FF:000002">
    <property type="entry name" value="GTP-binding protein TypA"/>
    <property type="match status" value="1"/>
</dbReference>
<dbReference type="InterPro" id="IPR035651">
    <property type="entry name" value="BipA_V"/>
</dbReference>
<gene>
    <name evidence="2" type="ORF">B1A_12239</name>
</gene>
<dbReference type="InterPro" id="IPR048876">
    <property type="entry name" value="BipA_C"/>
</dbReference>
<dbReference type="Gene3D" id="2.40.50.250">
    <property type="entry name" value="bipa protein"/>
    <property type="match status" value="1"/>
</dbReference>
<dbReference type="SMART" id="SM00838">
    <property type="entry name" value="EFG_C"/>
    <property type="match status" value="1"/>
</dbReference>
<dbReference type="Pfam" id="PF00679">
    <property type="entry name" value="EFG_C"/>
    <property type="match status" value="1"/>
</dbReference>
<dbReference type="Gene3D" id="3.30.70.240">
    <property type="match status" value="1"/>
</dbReference>
<dbReference type="AlphaFoldDB" id="T1A128"/>
<organism evidence="2">
    <name type="scientific">mine drainage metagenome</name>
    <dbReference type="NCBI Taxonomy" id="410659"/>
    <lineage>
        <taxon>unclassified sequences</taxon>
        <taxon>metagenomes</taxon>
        <taxon>ecological metagenomes</taxon>
    </lineage>
</organism>
<protein>
    <submittedName>
        <fullName evidence="2">GTP-binding protein TypA</fullName>
    </submittedName>
</protein>
<dbReference type="CDD" id="cd03710">
    <property type="entry name" value="BipA_TypA_C"/>
    <property type="match status" value="1"/>
</dbReference>
<proteinExistence type="predicted"/>
<feature type="non-terminal residue" evidence="2">
    <location>
        <position position="1"/>
    </location>
</feature>
<dbReference type="Pfam" id="PF21018">
    <property type="entry name" value="BipA_C"/>
    <property type="match status" value="1"/>
</dbReference>
<evidence type="ECO:0000313" key="2">
    <source>
        <dbReference type="EMBL" id="EQD54256.1"/>
    </source>
</evidence>
<dbReference type="SUPFAM" id="SSF54980">
    <property type="entry name" value="EF-G C-terminal domain-like"/>
    <property type="match status" value="1"/>
</dbReference>
<dbReference type="EMBL" id="AUZX01008863">
    <property type="protein sequence ID" value="EQD54256.1"/>
    <property type="molecule type" value="Genomic_DNA"/>
</dbReference>
<comment type="caution">
    <text evidence="2">The sequence shown here is derived from an EMBL/GenBank/DDBJ whole genome shotgun (WGS) entry which is preliminary data.</text>
</comment>